<evidence type="ECO:0000256" key="11">
    <source>
        <dbReference type="ARBA" id="ARBA00022777"/>
    </source>
</evidence>
<keyword evidence="3" id="KW-0723">Serine/threonine-protein kinase</keyword>
<dbReference type="SUPFAM" id="SSF52058">
    <property type="entry name" value="L domain-like"/>
    <property type="match status" value="1"/>
</dbReference>
<comment type="catalytic activity">
    <reaction evidence="17">
        <text>L-seryl-[protein] + ATP = O-phospho-L-seryl-[protein] + ADP + H(+)</text>
        <dbReference type="Rhea" id="RHEA:17989"/>
        <dbReference type="Rhea" id="RHEA-COMP:9863"/>
        <dbReference type="Rhea" id="RHEA-COMP:11604"/>
        <dbReference type="ChEBI" id="CHEBI:15378"/>
        <dbReference type="ChEBI" id="CHEBI:29999"/>
        <dbReference type="ChEBI" id="CHEBI:30616"/>
        <dbReference type="ChEBI" id="CHEBI:83421"/>
        <dbReference type="ChEBI" id="CHEBI:456216"/>
        <dbReference type="EC" id="2.7.11.1"/>
    </reaction>
</comment>
<evidence type="ECO:0000256" key="20">
    <source>
        <dbReference type="SAM" id="Phobius"/>
    </source>
</evidence>
<dbReference type="FunFam" id="3.30.200.20:FF:000394">
    <property type="entry name" value="Leucine-rich repeat receptor-like protein kinase"/>
    <property type="match status" value="1"/>
</dbReference>
<proteinExistence type="predicted"/>
<dbReference type="InterPro" id="IPR001245">
    <property type="entry name" value="Ser-Thr/Tyr_kinase_cat_dom"/>
</dbReference>
<evidence type="ECO:0000256" key="13">
    <source>
        <dbReference type="ARBA" id="ARBA00022989"/>
    </source>
</evidence>
<evidence type="ECO:0000256" key="14">
    <source>
        <dbReference type="ARBA" id="ARBA00023136"/>
    </source>
</evidence>
<keyword evidence="8 21" id="KW-0732">Signal</keyword>
<dbReference type="FunFam" id="1.10.510.10:FF:000146">
    <property type="entry name" value="LRR receptor-like serine/threonine-protein kinase IOS1"/>
    <property type="match status" value="1"/>
</dbReference>
<dbReference type="SMART" id="SM00220">
    <property type="entry name" value="S_TKc"/>
    <property type="match status" value="1"/>
</dbReference>
<gene>
    <name evidence="23" type="ORF">MERR_LOCUS23980</name>
</gene>
<dbReference type="PANTHER" id="PTHR45631:SF69">
    <property type="entry name" value="LEUCINE-RICH REPEAT PROTEIN KINASE FAMILY PROTEIN"/>
    <property type="match status" value="1"/>
</dbReference>
<reference evidence="23" key="1">
    <citation type="submission" date="2020-01" db="EMBL/GenBank/DDBJ databases">
        <authorList>
            <person name="Mishra B."/>
        </authorList>
    </citation>
    <scope>NUCLEOTIDE SEQUENCE [LARGE SCALE GENOMIC DNA]</scope>
</reference>
<feature type="region of interest" description="Disordered" evidence="19">
    <location>
        <begin position="865"/>
        <end position="896"/>
    </location>
</feature>
<accession>A0A6D2J5J1</accession>
<dbReference type="Gene3D" id="3.30.200.20">
    <property type="entry name" value="Phosphorylase Kinase, domain 1"/>
    <property type="match status" value="1"/>
</dbReference>
<keyword evidence="6" id="KW-0808">Transferase</keyword>
<evidence type="ECO:0000313" key="24">
    <source>
        <dbReference type="Proteomes" id="UP000467841"/>
    </source>
</evidence>
<evidence type="ECO:0000256" key="18">
    <source>
        <dbReference type="PROSITE-ProRule" id="PRU10141"/>
    </source>
</evidence>
<evidence type="ECO:0000256" key="3">
    <source>
        <dbReference type="ARBA" id="ARBA00022527"/>
    </source>
</evidence>
<protein>
    <recommendedName>
        <fullName evidence="2">non-specific serine/threonine protein kinase</fullName>
        <ecNumber evidence="2">2.7.11.1</ecNumber>
    </recommendedName>
</protein>
<dbReference type="InterPro" id="IPR017441">
    <property type="entry name" value="Protein_kinase_ATP_BS"/>
</dbReference>
<evidence type="ECO:0000256" key="7">
    <source>
        <dbReference type="ARBA" id="ARBA00022692"/>
    </source>
</evidence>
<evidence type="ECO:0000256" key="19">
    <source>
        <dbReference type="SAM" id="MobiDB-lite"/>
    </source>
</evidence>
<dbReference type="GO" id="GO:0004674">
    <property type="term" value="F:protein serine/threonine kinase activity"/>
    <property type="evidence" value="ECO:0007669"/>
    <property type="project" value="UniProtKB-KW"/>
</dbReference>
<evidence type="ECO:0000256" key="16">
    <source>
        <dbReference type="ARBA" id="ARBA00047899"/>
    </source>
</evidence>
<dbReference type="Proteomes" id="UP000467841">
    <property type="component" value="Unassembled WGS sequence"/>
</dbReference>
<keyword evidence="13 20" id="KW-1133">Transmembrane helix</keyword>
<dbReference type="PROSITE" id="PS50011">
    <property type="entry name" value="PROTEIN_KINASE_DOM"/>
    <property type="match status" value="1"/>
</dbReference>
<keyword evidence="11" id="KW-0418">Kinase</keyword>
<keyword evidence="9" id="KW-0677">Repeat</keyword>
<dbReference type="InterPro" id="IPR000719">
    <property type="entry name" value="Prot_kinase_dom"/>
</dbReference>
<feature type="chain" id="PRO_5025478576" description="non-specific serine/threonine protein kinase" evidence="21">
    <location>
        <begin position="25"/>
        <end position="896"/>
    </location>
</feature>
<dbReference type="AlphaFoldDB" id="A0A6D2J5J1"/>
<keyword evidence="4" id="KW-0597">Phosphoprotein</keyword>
<evidence type="ECO:0000256" key="5">
    <source>
        <dbReference type="ARBA" id="ARBA00022614"/>
    </source>
</evidence>
<keyword evidence="24" id="KW-1185">Reference proteome</keyword>
<evidence type="ECO:0000256" key="10">
    <source>
        <dbReference type="ARBA" id="ARBA00022741"/>
    </source>
</evidence>
<comment type="catalytic activity">
    <reaction evidence="16">
        <text>L-threonyl-[protein] + ATP = O-phospho-L-threonyl-[protein] + ADP + H(+)</text>
        <dbReference type="Rhea" id="RHEA:46608"/>
        <dbReference type="Rhea" id="RHEA-COMP:11060"/>
        <dbReference type="Rhea" id="RHEA-COMP:11605"/>
        <dbReference type="ChEBI" id="CHEBI:15378"/>
        <dbReference type="ChEBI" id="CHEBI:30013"/>
        <dbReference type="ChEBI" id="CHEBI:30616"/>
        <dbReference type="ChEBI" id="CHEBI:61977"/>
        <dbReference type="ChEBI" id="CHEBI:456216"/>
        <dbReference type="EC" id="2.7.11.1"/>
    </reaction>
</comment>
<dbReference type="GO" id="GO:0005524">
    <property type="term" value="F:ATP binding"/>
    <property type="evidence" value="ECO:0007669"/>
    <property type="project" value="UniProtKB-UniRule"/>
</dbReference>
<keyword evidence="7 20" id="KW-0812">Transmembrane</keyword>
<dbReference type="GO" id="GO:0016020">
    <property type="term" value="C:membrane"/>
    <property type="evidence" value="ECO:0007669"/>
    <property type="project" value="UniProtKB-SubCell"/>
</dbReference>
<feature type="transmembrane region" description="Helical" evidence="20">
    <location>
        <begin position="508"/>
        <end position="533"/>
    </location>
</feature>
<evidence type="ECO:0000256" key="17">
    <source>
        <dbReference type="ARBA" id="ARBA00048679"/>
    </source>
</evidence>
<keyword evidence="10 18" id="KW-0547">Nucleotide-binding</keyword>
<feature type="domain" description="Protein kinase" evidence="22">
    <location>
        <begin position="583"/>
        <end position="861"/>
    </location>
</feature>
<name>A0A6D2J5J1_9BRAS</name>
<dbReference type="Pfam" id="PF07714">
    <property type="entry name" value="PK_Tyr_Ser-Thr"/>
    <property type="match status" value="1"/>
</dbReference>
<dbReference type="PANTHER" id="PTHR45631">
    <property type="entry name" value="OS07G0107800 PROTEIN-RELATED"/>
    <property type="match status" value="1"/>
</dbReference>
<evidence type="ECO:0000256" key="4">
    <source>
        <dbReference type="ARBA" id="ARBA00022553"/>
    </source>
</evidence>
<keyword evidence="14 20" id="KW-0472">Membrane</keyword>
<evidence type="ECO:0000256" key="8">
    <source>
        <dbReference type="ARBA" id="ARBA00022729"/>
    </source>
</evidence>
<dbReference type="InterPro" id="IPR008271">
    <property type="entry name" value="Ser/Thr_kinase_AS"/>
</dbReference>
<evidence type="ECO:0000256" key="15">
    <source>
        <dbReference type="ARBA" id="ARBA00023170"/>
    </source>
</evidence>
<comment type="caution">
    <text evidence="23">The sequence shown here is derived from an EMBL/GenBank/DDBJ whole genome shotgun (WGS) entry which is preliminary data.</text>
</comment>
<feature type="signal peptide" evidence="21">
    <location>
        <begin position="1"/>
        <end position="24"/>
    </location>
</feature>
<dbReference type="InterPro" id="IPR001611">
    <property type="entry name" value="Leu-rich_rpt"/>
</dbReference>
<dbReference type="InterPro" id="IPR024788">
    <property type="entry name" value="Malectin-like_Carb-bd_dom"/>
</dbReference>
<keyword evidence="5" id="KW-0433">Leucine-rich repeat</keyword>
<organism evidence="23 24">
    <name type="scientific">Microthlaspi erraticum</name>
    <dbReference type="NCBI Taxonomy" id="1685480"/>
    <lineage>
        <taxon>Eukaryota</taxon>
        <taxon>Viridiplantae</taxon>
        <taxon>Streptophyta</taxon>
        <taxon>Embryophyta</taxon>
        <taxon>Tracheophyta</taxon>
        <taxon>Spermatophyta</taxon>
        <taxon>Magnoliopsida</taxon>
        <taxon>eudicotyledons</taxon>
        <taxon>Gunneridae</taxon>
        <taxon>Pentapetalae</taxon>
        <taxon>rosids</taxon>
        <taxon>malvids</taxon>
        <taxon>Brassicales</taxon>
        <taxon>Brassicaceae</taxon>
        <taxon>Coluteocarpeae</taxon>
        <taxon>Microthlaspi</taxon>
    </lineage>
</organism>
<evidence type="ECO:0000256" key="21">
    <source>
        <dbReference type="SAM" id="SignalP"/>
    </source>
</evidence>
<evidence type="ECO:0000256" key="6">
    <source>
        <dbReference type="ARBA" id="ARBA00022679"/>
    </source>
</evidence>
<dbReference type="SUPFAM" id="SSF56112">
    <property type="entry name" value="Protein kinase-like (PK-like)"/>
    <property type="match status" value="1"/>
</dbReference>
<dbReference type="Gene3D" id="1.10.510.10">
    <property type="entry name" value="Transferase(Phosphotransferase) domain 1"/>
    <property type="match status" value="1"/>
</dbReference>
<dbReference type="PROSITE" id="PS00107">
    <property type="entry name" value="PROTEIN_KINASE_ATP"/>
    <property type="match status" value="1"/>
</dbReference>
<sequence length="896" mass="100006">MESSHALLLIALIATSAIFHLVQAQDPDQEGFISLDCGLPPTDPSPYIEPITRLKFTSDSNFIQSGQIGRTDTTLQAQFPKQHTTLRYFPDGLRNCYNLTVKKGTNYLIRARFGYGNYDGLNSFPKFDLYVGPNFWMTLDLKRYENFSWEEITHIARSDSLDICLVKNGESIPLISALELRPLPNNSYITTAGLGPRLTLDCGKSRYPDDAYDRAWISYFQDDWKQISTGLTVNTSDSFRLPQAALKTAGIPAFGSSTFVDKEYPDSSQDRVYMYLHFSEVQVLAANETREFDISFNNDSVIQSYKPVYLQSKTVYNKLPVICEDKECVLSLKKTPKSTHPPMLNAIEVFTVTEFLQSETFESDVIAIKNIRATYGVKRISWQGDPCVPRKFLWEGLNCTESTDTYTVPRITSLDLSSSGLTGTIAAEIFHLTNLVKLDLSNNKLVGGVPEFLANMKSLVLLNLTKNDLNGSIPQALRDREKKGLRLLVDGDENNPCRAGACDPKKKFPVLIVALVASAVVVALVALALFFVFRKKKASNHVEAIPRSPTTPLANVASNGISETLIGTKRKKFTYSEVIKMTNNFQRALGEGGFGTVYHGDLDGSQQVAVKLLSQSSTQGYKEFKAEVELLLRVHHINLVNLVGYCDEGDHLALIYEYMSNGDLKHHLSGEAWPGKGKISVLSWNTRLRIAIDAALGLEYLHIGCRPSMVHRDVKSTNILLDEKFSAKIADFGLSRSFQVGGESHVSTVVAGTPGYLDPEYYKTGRLAEMSDVYSFGIVLLEIITNQRVIDQTREKSHITEWTAFMLNRGDITRIMDPNLQGDYNSRSVWRALEVAMLCANPMSEKRPSMSQVIIELKECFRSENSGNSNNQDMNSQNSLEQSMSFDTKVATPSAR</sequence>
<feature type="compositionally biased region" description="Low complexity" evidence="19">
    <location>
        <begin position="865"/>
        <end position="879"/>
    </location>
</feature>
<comment type="subcellular location">
    <subcellularLocation>
        <location evidence="1">Membrane</location>
        <topology evidence="1">Single-pass membrane protein</topology>
    </subcellularLocation>
</comment>
<evidence type="ECO:0000256" key="1">
    <source>
        <dbReference type="ARBA" id="ARBA00004167"/>
    </source>
</evidence>
<evidence type="ECO:0000313" key="23">
    <source>
        <dbReference type="EMBL" id="CAA7036745.1"/>
    </source>
</evidence>
<dbReference type="OrthoDB" id="1080631at2759"/>
<dbReference type="Gene3D" id="3.80.10.10">
    <property type="entry name" value="Ribonuclease Inhibitor"/>
    <property type="match status" value="1"/>
</dbReference>
<evidence type="ECO:0000256" key="12">
    <source>
        <dbReference type="ARBA" id="ARBA00022840"/>
    </source>
</evidence>
<feature type="binding site" evidence="18">
    <location>
        <position position="611"/>
    </location>
    <ligand>
        <name>ATP</name>
        <dbReference type="ChEBI" id="CHEBI:30616"/>
    </ligand>
</feature>
<dbReference type="Pfam" id="PF13855">
    <property type="entry name" value="LRR_8"/>
    <property type="match status" value="1"/>
</dbReference>
<evidence type="ECO:0000259" key="22">
    <source>
        <dbReference type="PROSITE" id="PS50011"/>
    </source>
</evidence>
<dbReference type="CDD" id="cd14066">
    <property type="entry name" value="STKc_IRAK"/>
    <property type="match status" value="1"/>
</dbReference>
<evidence type="ECO:0000256" key="9">
    <source>
        <dbReference type="ARBA" id="ARBA00022737"/>
    </source>
</evidence>
<dbReference type="Pfam" id="PF12819">
    <property type="entry name" value="Malectin_like"/>
    <property type="match status" value="1"/>
</dbReference>
<keyword evidence="12 18" id="KW-0067">ATP-binding</keyword>
<dbReference type="EC" id="2.7.11.1" evidence="2"/>
<dbReference type="FunFam" id="3.80.10.10:FF:000129">
    <property type="entry name" value="Leucine-rich repeat receptor-like kinase"/>
    <property type="match status" value="1"/>
</dbReference>
<dbReference type="InterPro" id="IPR032675">
    <property type="entry name" value="LRR_dom_sf"/>
</dbReference>
<dbReference type="InterPro" id="IPR011009">
    <property type="entry name" value="Kinase-like_dom_sf"/>
</dbReference>
<dbReference type="EMBL" id="CACVBM020001163">
    <property type="protein sequence ID" value="CAA7036745.1"/>
    <property type="molecule type" value="Genomic_DNA"/>
</dbReference>
<evidence type="ECO:0000256" key="2">
    <source>
        <dbReference type="ARBA" id="ARBA00012513"/>
    </source>
</evidence>
<keyword evidence="15" id="KW-0675">Receptor</keyword>
<dbReference type="PROSITE" id="PS00108">
    <property type="entry name" value="PROTEIN_KINASE_ST"/>
    <property type="match status" value="1"/>
</dbReference>